<organism evidence="2 3">
    <name type="scientific">Sporosarcina psychrophila</name>
    <name type="common">Bacillus psychrophilus</name>
    <dbReference type="NCBI Taxonomy" id="1476"/>
    <lineage>
        <taxon>Bacteria</taxon>
        <taxon>Bacillati</taxon>
        <taxon>Bacillota</taxon>
        <taxon>Bacilli</taxon>
        <taxon>Bacillales</taxon>
        <taxon>Caryophanaceae</taxon>
        <taxon>Sporosarcina</taxon>
    </lineage>
</organism>
<keyword evidence="1" id="KW-1133">Transmembrane helix</keyword>
<feature type="transmembrane region" description="Helical" evidence="1">
    <location>
        <begin position="37"/>
        <end position="57"/>
    </location>
</feature>
<evidence type="ECO:0000256" key="1">
    <source>
        <dbReference type="SAM" id="Phobius"/>
    </source>
</evidence>
<keyword evidence="1" id="KW-0812">Transmembrane</keyword>
<feature type="transmembrane region" description="Helical" evidence="1">
    <location>
        <begin position="69"/>
        <end position="87"/>
    </location>
</feature>
<feature type="transmembrane region" description="Helical" evidence="1">
    <location>
        <begin position="217"/>
        <end position="233"/>
    </location>
</feature>
<comment type="caution">
    <text evidence="2">The sequence shown here is derived from an EMBL/GenBank/DDBJ whole genome shotgun (WGS) entry which is preliminary data.</text>
</comment>
<sequence>MTIMNEGETEVMMQGDLRTDETDATLDFATFHAKSHFWGRLTIWSVIVLTLALPLYLSFGLDFHPGWSPILSGFLAYASIIAVVWFIEPISYYPILGVSGTYLAFLTGNIGNMCLPSASIAQSVVGAEPGTKKGEVTATLAIAAASIVNTVILVFAILFGSYLIALLPATLTASFQFVLPAIFGGVIAQFAIKKPLWGIVGLAFGLLVNLGPVPASMKTFLCILGTVVACILLEKLKNKKAAE</sequence>
<gene>
    <name evidence="2" type="ORF">ABIC55_002563</name>
</gene>
<dbReference type="RefSeq" id="WP_342539456.1">
    <property type="nucleotide sequence ID" value="NZ_CP185279.1"/>
</dbReference>
<feature type="transmembrane region" description="Helical" evidence="1">
    <location>
        <begin position="165"/>
        <end position="188"/>
    </location>
</feature>
<evidence type="ECO:0008006" key="4">
    <source>
        <dbReference type="Google" id="ProtNLM"/>
    </source>
</evidence>
<dbReference type="EMBL" id="JBEPME010000003">
    <property type="protein sequence ID" value="MET3657476.1"/>
    <property type="molecule type" value="Genomic_DNA"/>
</dbReference>
<feature type="transmembrane region" description="Helical" evidence="1">
    <location>
        <begin position="136"/>
        <end position="159"/>
    </location>
</feature>
<proteinExistence type="predicted"/>
<accession>A0ABV2K8S6</accession>
<keyword evidence="1" id="KW-0472">Membrane</keyword>
<name>A0ABV2K8S6_SPOPS</name>
<protein>
    <recommendedName>
        <fullName evidence="4">Small-conductance mechanosensitive channel</fullName>
    </recommendedName>
</protein>
<evidence type="ECO:0000313" key="3">
    <source>
        <dbReference type="Proteomes" id="UP001549104"/>
    </source>
</evidence>
<keyword evidence="3" id="KW-1185">Reference proteome</keyword>
<dbReference type="Proteomes" id="UP001549104">
    <property type="component" value="Unassembled WGS sequence"/>
</dbReference>
<reference evidence="2 3" key="1">
    <citation type="submission" date="2024-06" db="EMBL/GenBank/DDBJ databases">
        <title>Sorghum-associated microbial communities from plants grown in Nebraska, USA.</title>
        <authorList>
            <person name="Schachtman D."/>
        </authorList>
    </citation>
    <scope>NUCLEOTIDE SEQUENCE [LARGE SCALE GENOMIC DNA]</scope>
    <source>
        <strain evidence="2 3">1288</strain>
    </source>
</reference>
<evidence type="ECO:0000313" key="2">
    <source>
        <dbReference type="EMBL" id="MET3657476.1"/>
    </source>
</evidence>
<feature type="transmembrane region" description="Helical" evidence="1">
    <location>
        <begin position="93"/>
        <end position="115"/>
    </location>
</feature>